<keyword evidence="2" id="KW-1185">Reference proteome</keyword>
<sequence length="552" mass="62252">MHSCIHLFFYKPTPSEVSMAATRRHIALTIKQRYDILEKLKRGHLGKDLAKKYNVGTSTISDVKRNSEKIKSYVNSCISAPIKKKLRKPEYPKMESELYDWFLTQRQRHSVITSEILMEKAKHYDNDKNWYTYIIENQKDNFSISDLSTEYPIENYTNSSQSDTLSDVIVTTKQISTPVTKNNPIPYISPFVTINRGKDSARKEFHSRKSKGGLCDSSPEMQSSTGPRAGAVYFHKLLDGEISRIQGLCNEWNLYKEEQNPPEEACDMINVAIGQSQLLLNKKFKQFRNLIKSCESGDSEQIITCEDLHGYWDTAYMQVENLNQRFENLVNLRANNWEEIIPVKKVVAVKKTAKVGYKPKVQASSRLKDAIKAARNKAKTVQEKQDSLVGTNVFDGGFFAVHSPEKSPTHALTSRNRNSVNTRKSLLVDVLTTQALKQENSPGLIMIKASQTAKALDNATTTPGSSILKTNRAKSSGKKSKSVLFKEANAEESEENLILFTPDEGSSKINTRRSISNVRNTPKSVLLNDNVPVGKLISFTLDEGKASFFQIT</sequence>
<evidence type="ECO:0000313" key="1">
    <source>
        <dbReference type="EMBL" id="KAI4461049.1"/>
    </source>
</evidence>
<organism evidence="1 2">
    <name type="scientific">Holotrichia oblita</name>
    <name type="common">Chafer beetle</name>
    <dbReference type="NCBI Taxonomy" id="644536"/>
    <lineage>
        <taxon>Eukaryota</taxon>
        <taxon>Metazoa</taxon>
        <taxon>Ecdysozoa</taxon>
        <taxon>Arthropoda</taxon>
        <taxon>Hexapoda</taxon>
        <taxon>Insecta</taxon>
        <taxon>Pterygota</taxon>
        <taxon>Neoptera</taxon>
        <taxon>Endopterygota</taxon>
        <taxon>Coleoptera</taxon>
        <taxon>Polyphaga</taxon>
        <taxon>Scarabaeiformia</taxon>
        <taxon>Scarabaeidae</taxon>
        <taxon>Melolonthinae</taxon>
        <taxon>Holotrichia</taxon>
    </lineage>
</organism>
<protein>
    <submittedName>
        <fullName evidence="1">Disks large-associated protein dap sap90/psd-95-associated protein</fullName>
    </submittedName>
</protein>
<proteinExistence type="predicted"/>
<accession>A0ACB9T2U0</accession>
<evidence type="ECO:0000313" key="2">
    <source>
        <dbReference type="Proteomes" id="UP001056778"/>
    </source>
</evidence>
<reference evidence="1" key="1">
    <citation type="submission" date="2022-04" db="EMBL/GenBank/DDBJ databases">
        <title>Chromosome-scale genome assembly of Holotrichia oblita Faldermann.</title>
        <authorList>
            <person name="Rongchong L."/>
        </authorList>
    </citation>
    <scope>NUCLEOTIDE SEQUENCE</scope>
    <source>
        <strain evidence="1">81SQS9</strain>
    </source>
</reference>
<comment type="caution">
    <text evidence="1">The sequence shown here is derived from an EMBL/GenBank/DDBJ whole genome shotgun (WGS) entry which is preliminary data.</text>
</comment>
<gene>
    <name evidence="1" type="ORF">MML48_5g00015295</name>
</gene>
<dbReference type="EMBL" id="CM043019">
    <property type="protein sequence ID" value="KAI4461049.1"/>
    <property type="molecule type" value="Genomic_DNA"/>
</dbReference>
<dbReference type="Proteomes" id="UP001056778">
    <property type="component" value="Chromosome 5"/>
</dbReference>
<name>A0ACB9T2U0_HOLOL</name>